<dbReference type="Proteomes" id="UP000243535">
    <property type="component" value="Unassembled WGS sequence"/>
</dbReference>
<dbReference type="STRING" id="375574.GCA_001418035_01971"/>
<dbReference type="InterPro" id="IPR050570">
    <property type="entry name" value="Cell_wall_metabolism_enzyme"/>
</dbReference>
<keyword evidence="5" id="KW-0862">Zinc</keyword>
<dbReference type="FunFam" id="2.70.70.10:FF:000006">
    <property type="entry name" value="M23 family peptidase"/>
    <property type="match status" value="1"/>
</dbReference>
<evidence type="ECO:0000256" key="6">
    <source>
        <dbReference type="ARBA" id="ARBA00023049"/>
    </source>
</evidence>
<dbReference type="InterPro" id="IPR054512">
    <property type="entry name" value="NMB0315-like_N"/>
</dbReference>
<evidence type="ECO:0000259" key="9">
    <source>
        <dbReference type="Pfam" id="PF22310"/>
    </source>
</evidence>
<evidence type="ECO:0000256" key="1">
    <source>
        <dbReference type="ARBA" id="ARBA00001947"/>
    </source>
</evidence>
<dbReference type="EMBL" id="CYHA01000004">
    <property type="protein sequence ID" value="CUA84759.1"/>
    <property type="molecule type" value="Genomic_DNA"/>
</dbReference>
<feature type="transmembrane region" description="Helical" evidence="7">
    <location>
        <begin position="21"/>
        <end position="43"/>
    </location>
</feature>
<keyword evidence="7" id="KW-1133">Transmembrane helix</keyword>
<dbReference type="GO" id="GO:0006508">
    <property type="term" value="P:proteolysis"/>
    <property type="evidence" value="ECO:0007669"/>
    <property type="project" value="UniProtKB-KW"/>
</dbReference>
<evidence type="ECO:0000256" key="5">
    <source>
        <dbReference type="ARBA" id="ARBA00022833"/>
    </source>
</evidence>
<dbReference type="AlphaFoldDB" id="A0A0K6H1Y8"/>
<evidence type="ECO:0000256" key="7">
    <source>
        <dbReference type="SAM" id="Phobius"/>
    </source>
</evidence>
<dbReference type="Gene3D" id="3.10.450.350">
    <property type="match status" value="2"/>
</dbReference>
<dbReference type="InterPro" id="IPR016047">
    <property type="entry name" value="M23ase_b-sheet_dom"/>
</dbReference>
<keyword evidence="11" id="KW-1185">Reference proteome</keyword>
<evidence type="ECO:0000256" key="2">
    <source>
        <dbReference type="ARBA" id="ARBA00022670"/>
    </source>
</evidence>
<keyword evidence="2" id="KW-0645">Protease</keyword>
<evidence type="ECO:0000313" key="10">
    <source>
        <dbReference type="EMBL" id="CUA84759.1"/>
    </source>
</evidence>
<dbReference type="PANTHER" id="PTHR21666">
    <property type="entry name" value="PEPTIDASE-RELATED"/>
    <property type="match status" value="1"/>
</dbReference>
<comment type="cofactor">
    <cofactor evidence="1">
        <name>Zn(2+)</name>
        <dbReference type="ChEBI" id="CHEBI:29105"/>
    </cofactor>
</comment>
<name>A0A0K6H1Y8_9NEIS</name>
<sequence length="443" mass="47611">MDYRKLLKIPQNGLGSLVNHQLGWFAVAASLPAFGMLTAFAVAPGSQMPEPAPAVQEITQRLALPDFKLNSSPTRYWREEPVARGETLSQLLHRLGIRDRDVASVLSTPSLSRNLLRLKAGATLSVQTNDQGELFAVRFLNDDENGEKVLVALEKAGERWQASAQAPETEATQTVRAVDVTSSLTGALARNDVPVEIRAQLAEIFSDQIDLNTLGRGDRVSLVYETLNYQGTPIATGNILAAEVEKAGQVYQAYYFAHGSEAGAYYDALGRPMKKGFSQQPVSDAPISSGFGLRYHPVLHALRMHEGIDYAAKIGTPVVAPSDGTVELAETQNGYGNVIELRHGSKLSTLYGHLSTFAPGLRPGKAVKAGEVIGYVGNTGRSTGPHLHFEVKVAGQPVDPATTALPTPGLTASERIAFRNDSLKLAGSLRLLRDIPVNVAQLD</sequence>
<dbReference type="Gene3D" id="2.70.70.10">
    <property type="entry name" value="Glucose Permease (Domain IIA)"/>
    <property type="match status" value="1"/>
</dbReference>
<evidence type="ECO:0000256" key="3">
    <source>
        <dbReference type="ARBA" id="ARBA00022723"/>
    </source>
</evidence>
<evidence type="ECO:0000256" key="4">
    <source>
        <dbReference type="ARBA" id="ARBA00022801"/>
    </source>
</evidence>
<dbReference type="CDD" id="cd12797">
    <property type="entry name" value="M23_peptidase"/>
    <property type="match status" value="1"/>
</dbReference>
<keyword evidence="4 10" id="KW-0378">Hydrolase</keyword>
<evidence type="ECO:0000259" key="8">
    <source>
        <dbReference type="Pfam" id="PF01551"/>
    </source>
</evidence>
<keyword evidence="3" id="KW-0479">Metal-binding</keyword>
<keyword evidence="7" id="KW-0812">Transmembrane</keyword>
<proteinExistence type="predicted"/>
<accession>A0A0K6H1Y8</accession>
<dbReference type="OrthoDB" id="9815245at2"/>
<keyword evidence="6" id="KW-0482">Metalloprotease</keyword>
<dbReference type="GO" id="GO:0004222">
    <property type="term" value="F:metalloendopeptidase activity"/>
    <property type="evidence" value="ECO:0007669"/>
    <property type="project" value="TreeGrafter"/>
</dbReference>
<protein>
    <submittedName>
        <fullName evidence="10">Murein DD-endopeptidase MepM and murein hydrolase activator NlpD, contain LysM domain</fullName>
    </submittedName>
</protein>
<gene>
    <name evidence="10" type="ORF">Ga0061063_2183</name>
</gene>
<dbReference type="GO" id="GO:0046872">
    <property type="term" value="F:metal ion binding"/>
    <property type="evidence" value="ECO:0007669"/>
    <property type="project" value="UniProtKB-KW"/>
</dbReference>
<evidence type="ECO:0000313" key="11">
    <source>
        <dbReference type="Proteomes" id="UP000243535"/>
    </source>
</evidence>
<dbReference type="SUPFAM" id="SSF51261">
    <property type="entry name" value="Duplicated hybrid motif"/>
    <property type="match status" value="1"/>
</dbReference>
<dbReference type="Pfam" id="PF22310">
    <property type="entry name" value="NMB0315_dom_I"/>
    <property type="match status" value="1"/>
</dbReference>
<reference evidence="11" key="1">
    <citation type="submission" date="2015-08" db="EMBL/GenBank/DDBJ databases">
        <authorList>
            <person name="Varghese N."/>
        </authorList>
    </citation>
    <scope>NUCLEOTIDE SEQUENCE [LARGE SCALE GENOMIC DNA]</scope>
    <source>
        <strain evidence="11">DSM 17901</strain>
    </source>
</reference>
<keyword evidence="7" id="KW-0472">Membrane</keyword>
<dbReference type="RefSeq" id="WP_055434142.1">
    <property type="nucleotide sequence ID" value="NZ_CYHA01000004.1"/>
</dbReference>
<dbReference type="InterPro" id="IPR011055">
    <property type="entry name" value="Dup_hybrid_motif"/>
</dbReference>
<dbReference type="Pfam" id="PF01551">
    <property type="entry name" value="Peptidase_M23"/>
    <property type="match status" value="1"/>
</dbReference>
<dbReference type="PANTHER" id="PTHR21666:SF288">
    <property type="entry name" value="CELL DIVISION PROTEIN YTFB"/>
    <property type="match status" value="1"/>
</dbReference>
<organism evidence="10 11">
    <name type="scientific">Gulbenkiania indica</name>
    <dbReference type="NCBI Taxonomy" id="375574"/>
    <lineage>
        <taxon>Bacteria</taxon>
        <taxon>Pseudomonadati</taxon>
        <taxon>Pseudomonadota</taxon>
        <taxon>Betaproteobacteria</taxon>
        <taxon>Neisseriales</taxon>
        <taxon>Chromobacteriaceae</taxon>
        <taxon>Gulbenkiania</taxon>
    </lineage>
</organism>
<feature type="domain" description="M23ase beta-sheet core" evidence="8">
    <location>
        <begin position="303"/>
        <end position="400"/>
    </location>
</feature>
<feature type="domain" description="DD-carboxypeptidase/endopeptidase Mpg-like N-terminal" evidence="9">
    <location>
        <begin position="76"/>
        <end position="156"/>
    </location>
</feature>